<gene>
    <name evidence="2" type="ORF">A7A09_001295</name>
</gene>
<protein>
    <submittedName>
        <fullName evidence="2">Restriction endonuclease</fullName>
    </submittedName>
</protein>
<dbReference type="Pfam" id="PF13391">
    <property type="entry name" value="HNH_2"/>
    <property type="match status" value="1"/>
</dbReference>
<keyword evidence="3" id="KW-1185">Reference proteome</keyword>
<feature type="domain" description="HNH nuclease" evidence="1">
    <location>
        <begin position="193"/>
        <end position="245"/>
    </location>
</feature>
<keyword evidence="2" id="KW-0255">Endonuclease</keyword>
<dbReference type="EMBL" id="PXNQ02000001">
    <property type="protein sequence ID" value="RNF36403.1"/>
    <property type="molecule type" value="Genomic_DNA"/>
</dbReference>
<name>A0A422R2P0_9RHOB</name>
<dbReference type="InterPro" id="IPR003615">
    <property type="entry name" value="HNH_nuc"/>
</dbReference>
<dbReference type="GO" id="GO:0004519">
    <property type="term" value="F:endonuclease activity"/>
    <property type="evidence" value="ECO:0007669"/>
    <property type="project" value="UniProtKB-KW"/>
</dbReference>
<dbReference type="Proteomes" id="UP000238137">
    <property type="component" value="Unassembled WGS sequence"/>
</dbReference>
<dbReference type="OrthoDB" id="7181882at2"/>
<accession>A0A422R2P0</accession>
<keyword evidence="2" id="KW-0378">Hydrolase</keyword>
<dbReference type="AlphaFoldDB" id="A0A422R2P0"/>
<evidence type="ECO:0000313" key="3">
    <source>
        <dbReference type="Proteomes" id="UP000238137"/>
    </source>
</evidence>
<reference evidence="2" key="1">
    <citation type="submission" date="2018-05" db="EMBL/GenBank/DDBJ databases">
        <title>Reclassification of Methylarcula marina and Methylarcula terricola as Paracoccus methylarcula sp.nov., comb.nov. and Paracoccus terricola comb.nov.</title>
        <authorList>
            <person name="Shmareva M.N."/>
            <person name="Doronina N.V."/>
            <person name="Vasilenko O.V."/>
            <person name="Tarlachkov S.V."/>
            <person name="Trotsenko Y.A."/>
        </authorList>
    </citation>
    <scope>NUCLEOTIDE SEQUENCE [LARGE SCALE GENOMIC DNA]</scope>
    <source>
        <strain evidence="2">VKM B-2159</strain>
    </source>
</reference>
<proteinExistence type="predicted"/>
<sequence>MAFGVFIHRSDSIYDDIPSERYQFPKQYLTRVQQFEDDWIVYLEPSKIRDSKGYFAVAKVQEIIADPRSADMYLAIIEPGSYLDFGDPVPFRDADDVVEQGLLNDRGKLSGRARSAVRALSPEDFARIVGRGLGQDDNILPRTDRDWRISGFEEARPEFQRLSVRERVNQLTNRIIRDRNFRKNVLRAYGERCAITGLRLINGGGRAEVEAAHIRPVEHDGPDIVSNGLALSGTAHWLFDRGLVGLSNDLNILISRQSNDPNAVRAMINSSARLLMPERLANRPRPEFLTWHRENCFKH</sequence>
<keyword evidence="2" id="KW-0540">Nuclease</keyword>
<comment type="caution">
    <text evidence="2">The sequence shown here is derived from an EMBL/GenBank/DDBJ whole genome shotgun (WGS) entry which is preliminary data.</text>
</comment>
<organism evidence="2 3">
    <name type="scientific">Paracoccus methylarcula</name>
    <dbReference type="NCBI Taxonomy" id="72022"/>
    <lineage>
        <taxon>Bacteria</taxon>
        <taxon>Pseudomonadati</taxon>
        <taxon>Pseudomonadota</taxon>
        <taxon>Alphaproteobacteria</taxon>
        <taxon>Rhodobacterales</taxon>
        <taxon>Paracoccaceae</taxon>
        <taxon>Paracoccus</taxon>
    </lineage>
</organism>
<evidence type="ECO:0000259" key="1">
    <source>
        <dbReference type="Pfam" id="PF13391"/>
    </source>
</evidence>
<evidence type="ECO:0000313" key="2">
    <source>
        <dbReference type="EMBL" id="RNF36403.1"/>
    </source>
</evidence>